<evidence type="ECO:0000256" key="3">
    <source>
        <dbReference type="ARBA" id="ARBA00022490"/>
    </source>
</evidence>
<accession>A0A067Q6V3</accession>
<dbReference type="PROSITE" id="PS50219">
    <property type="entry name" value="CNH"/>
    <property type="match status" value="1"/>
</dbReference>
<dbReference type="PANTHER" id="PTHR12894:SF27">
    <property type="entry name" value="TRANSFORMING GROWTH FACTOR-BETA RECEPTOR-ASSOCIATED PROTEIN 1"/>
    <property type="match status" value="1"/>
</dbReference>
<dbReference type="EMBL" id="KL197717">
    <property type="protein sequence ID" value="KDQ58326.1"/>
    <property type="molecule type" value="Genomic_DNA"/>
</dbReference>
<dbReference type="InterPro" id="IPR011047">
    <property type="entry name" value="Quinoprotein_ADH-like_sf"/>
</dbReference>
<dbReference type="SUPFAM" id="SSF50998">
    <property type="entry name" value="Quinoprotein alcohol dehydrogenase-like"/>
    <property type="match status" value="1"/>
</dbReference>
<feature type="region of interest" description="Disordered" evidence="5">
    <location>
        <begin position="313"/>
        <end position="333"/>
    </location>
</feature>
<dbReference type="GO" id="GO:0005737">
    <property type="term" value="C:cytoplasm"/>
    <property type="evidence" value="ECO:0007669"/>
    <property type="project" value="UniProtKB-SubCell"/>
</dbReference>
<feature type="domain" description="CNH" evidence="6">
    <location>
        <begin position="1"/>
        <end position="280"/>
    </location>
</feature>
<keyword evidence="3" id="KW-0963">Cytoplasm</keyword>
<name>A0A067Q6V3_9AGAM</name>
<evidence type="ECO:0000256" key="4">
    <source>
        <dbReference type="ARBA" id="ARBA00022927"/>
    </source>
</evidence>
<dbReference type="GO" id="GO:0016020">
    <property type="term" value="C:membrane"/>
    <property type="evidence" value="ECO:0007669"/>
    <property type="project" value="TreeGrafter"/>
</dbReference>
<dbReference type="OrthoDB" id="5325112at2759"/>
<comment type="subcellular location">
    <subcellularLocation>
        <location evidence="1">Cytoplasm</location>
    </subcellularLocation>
</comment>
<dbReference type="PANTHER" id="PTHR12894">
    <property type="entry name" value="CNH DOMAIN CONTAINING"/>
    <property type="match status" value="1"/>
</dbReference>
<organism evidence="7 8">
    <name type="scientific">Jaapia argillacea MUCL 33604</name>
    <dbReference type="NCBI Taxonomy" id="933084"/>
    <lineage>
        <taxon>Eukaryota</taxon>
        <taxon>Fungi</taxon>
        <taxon>Dikarya</taxon>
        <taxon>Basidiomycota</taxon>
        <taxon>Agaricomycotina</taxon>
        <taxon>Agaricomycetes</taxon>
        <taxon>Agaricomycetidae</taxon>
        <taxon>Jaapiales</taxon>
        <taxon>Jaapiaceae</taxon>
        <taxon>Jaapia</taxon>
    </lineage>
</organism>
<gene>
    <name evidence="7" type="ORF">JAAARDRAFT_128998</name>
</gene>
<keyword evidence="8" id="KW-1185">Reference proteome</keyword>
<dbReference type="InParanoid" id="A0A067Q6V3"/>
<dbReference type="InterPro" id="IPR032914">
    <property type="entry name" value="Vam6/VPS39/TRAP1"/>
</dbReference>
<evidence type="ECO:0000256" key="5">
    <source>
        <dbReference type="SAM" id="MobiDB-lite"/>
    </source>
</evidence>
<evidence type="ECO:0000259" key="6">
    <source>
        <dbReference type="PROSITE" id="PS50219"/>
    </source>
</evidence>
<dbReference type="InterPro" id="IPR001180">
    <property type="entry name" value="CNH_dom"/>
</dbReference>
<dbReference type="Proteomes" id="UP000027265">
    <property type="component" value="Unassembled WGS sequence"/>
</dbReference>
<dbReference type="GO" id="GO:0006914">
    <property type="term" value="P:autophagy"/>
    <property type="evidence" value="ECO:0007669"/>
    <property type="project" value="TreeGrafter"/>
</dbReference>
<dbReference type="AlphaFoldDB" id="A0A067Q6V3"/>
<dbReference type="Pfam" id="PF00780">
    <property type="entry name" value="CNH"/>
    <property type="match status" value="1"/>
</dbReference>
<evidence type="ECO:0000313" key="8">
    <source>
        <dbReference type="Proteomes" id="UP000027265"/>
    </source>
</evidence>
<keyword evidence="2" id="KW-0813">Transport</keyword>
<protein>
    <recommendedName>
        <fullName evidence="6">CNH domain-containing protein</fullName>
    </recommendedName>
</protein>
<evidence type="ECO:0000256" key="1">
    <source>
        <dbReference type="ARBA" id="ARBA00004496"/>
    </source>
</evidence>
<keyword evidence="4" id="KW-0653">Protein transport</keyword>
<evidence type="ECO:0000313" key="7">
    <source>
        <dbReference type="EMBL" id="KDQ58326.1"/>
    </source>
</evidence>
<sequence>MSSAPTKPLDVPPYQIEPLISNVTARGTPPEPERQHYSLGSEIYVGCANGELHRYALQADNPNTPESYQLLSRQSVPNDKPIDEVVLVPSINRALILSVDPIDFCVIKRTAIAMYSLGERLTFLRDFPSPSPRVLLAKRSSHYLCIAEADSGEYHVINLDAGTVLPVLPVSQDPSSPIATSPNAATGIKPFIVVVSPGEFLILSWTGGSTLGVFITGEGDPVRGTLQWPDHPLSVSLDYPYITTLLPNGTIEIHNIETQLIAQVVAASDTPRTSLIGSFNGYLVPSRERSDKMKMKKVGLVRGSKVNVAIEENKEGVSSEEEIHEESIPPYDI</sequence>
<proteinExistence type="predicted"/>
<reference evidence="8" key="1">
    <citation type="journal article" date="2014" name="Proc. Natl. Acad. Sci. U.S.A.">
        <title>Extensive sampling of basidiomycete genomes demonstrates inadequacy of the white-rot/brown-rot paradigm for wood decay fungi.</title>
        <authorList>
            <person name="Riley R."/>
            <person name="Salamov A.A."/>
            <person name="Brown D.W."/>
            <person name="Nagy L.G."/>
            <person name="Floudas D."/>
            <person name="Held B.W."/>
            <person name="Levasseur A."/>
            <person name="Lombard V."/>
            <person name="Morin E."/>
            <person name="Otillar R."/>
            <person name="Lindquist E.A."/>
            <person name="Sun H."/>
            <person name="LaButti K.M."/>
            <person name="Schmutz J."/>
            <person name="Jabbour D."/>
            <person name="Luo H."/>
            <person name="Baker S.E."/>
            <person name="Pisabarro A.G."/>
            <person name="Walton J.D."/>
            <person name="Blanchette R.A."/>
            <person name="Henrissat B."/>
            <person name="Martin F."/>
            <person name="Cullen D."/>
            <person name="Hibbett D.S."/>
            <person name="Grigoriev I.V."/>
        </authorList>
    </citation>
    <scope>NUCLEOTIDE SEQUENCE [LARGE SCALE GENOMIC DNA]</scope>
    <source>
        <strain evidence="8">MUCL 33604</strain>
    </source>
</reference>
<dbReference type="STRING" id="933084.A0A067Q6V3"/>
<dbReference type="GO" id="GO:0034058">
    <property type="term" value="P:endosomal vesicle fusion"/>
    <property type="evidence" value="ECO:0007669"/>
    <property type="project" value="TreeGrafter"/>
</dbReference>
<dbReference type="GO" id="GO:0015031">
    <property type="term" value="P:protein transport"/>
    <property type="evidence" value="ECO:0007669"/>
    <property type="project" value="UniProtKB-KW"/>
</dbReference>
<evidence type="ECO:0000256" key="2">
    <source>
        <dbReference type="ARBA" id="ARBA00022448"/>
    </source>
</evidence>
<dbReference type="HOGENOM" id="CLU_063262_0_0_1"/>